<dbReference type="EMBL" id="DVOR01000066">
    <property type="protein sequence ID" value="HIV08896.1"/>
    <property type="molecule type" value="Genomic_DNA"/>
</dbReference>
<sequence>MEWAARTYRWELPHLLHGLPAAQVALLFRQWKGAVAGSKGFTLLEEELMERLRHG</sequence>
<dbReference type="AlphaFoldDB" id="A0A9D1NLL3"/>
<reference evidence="1" key="1">
    <citation type="submission" date="2020-10" db="EMBL/GenBank/DDBJ databases">
        <authorList>
            <person name="Gilroy R."/>
        </authorList>
    </citation>
    <scope>NUCLEOTIDE SEQUENCE</scope>
    <source>
        <strain evidence="1">35461</strain>
    </source>
</reference>
<evidence type="ECO:0000313" key="1">
    <source>
        <dbReference type="EMBL" id="HIV08896.1"/>
    </source>
</evidence>
<protein>
    <submittedName>
        <fullName evidence="1">Uncharacterized protein</fullName>
    </submittedName>
</protein>
<accession>A0A9D1NLL3</accession>
<comment type="caution">
    <text evidence="1">The sequence shown here is derived from an EMBL/GenBank/DDBJ whole genome shotgun (WGS) entry which is preliminary data.</text>
</comment>
<evidence type="ECO:0000313" key="2">
    <source>
        <dbReference type="Proteomes" id="UP000886845"/>
    </source>
</evidence>
<dbReference type="Proteomes" id="UP000886845">
    <property type="component" value="Unassembled WGS sequence"/>
</dbReference>
<gene>
    <name evidence="1" type="ORF">IAC79_02115</name>
</gene>
<name>A0A9D1NLL3_9BACT</name>
<proteinExistence type="predicted"/>
<reference evidence="1" key="2">
    <citation type="journal article" date="2021" name="PeerJ">
        <title>Extensive microbial diversity within the chicken gut microbiome revealed by metagenomics and culture.</title>
        <authorList>
            <person name="Gilroy R."/>
            <person name="Ravi A."/>
            <person name="Getino M."/>
            <person name="Pursley I."/>
            <person name="Horton D.L."/>
            <person name="Alikhan N.F."/>
            <person name="Baker D."/>
            <person name="Gharbi K."/>
            <person name="Hall N."/>
            <person name="Watson M."/>
            <person name="Adriaenssens E.M."/>
            <person name="Foster-Nyarko E."/>
            <person name="Jarju S."/>
            <person name="Secka A."/>
            <person name="Antonio M."/>
            <person name="Oren A."/>
            <person name="Chaudhuri R.R."/>
            <person name="La Ragione R."/>
            <person name="Hildebrand F."/>
            <person name="Pallen M.J."/>
        </authorList>
    </citation>
    <scope>NUCLEOTIDE SEQUENCE</scope>
    <source>
        <strain evidence="1">35461</strain>
    </source>
</reference>
<organism evidence="1 2">
    <name type="scientific">Candidatus Spyradenecus faecavium</name>
    <dbReference type="NCBI Taxonomy" id="2840947"/>
    <lineage>
        <taxon>Bacteria</taxon>
        <taxon>Pseudomonadati</taxon>
        <taxon>Lentisphaerota</taxon>
        <taxon>Lentisphaeria</taxon>
        <taxon>Lentisphaerales</taxon>
        <taxon>Lentisphaeraceae</taxon>
        <taxon>Lentisphaeraceae incertae sedis</taxon>
        <taxon>Candidatus Spyradenecus</taxon>
    </lineage>
</organism>